<keyword evidence="5" id="KW-0779">Telomere</keyword>
<dbReference type="Proteomes" id="UP001303046">
    <property type="component" value="Unassembled WGS sequence"/>
</dbReference>
<dbReference type="PANTHER" id="PTHR22947:SF7">
    <property type="entry name" value="MSP DOMAIN-CONTAINING PROTEIN-RELATED"/>
    <property type="match status" value="1"/>
</dbReference>
<organism evidence="9 10">
    <name type="scientific">Necator americanus</name>
    <name type="common">Human hookworm</name>
    <dbReference type="NCBI Taxonomy" id="51031"/>
    <lineage>
        <taxon>Eukaryota</taxon>
        <taxon>Metazoa</taxon>
        <taxon>Ecdysozoa</taxon>
        <taxon>Nematoda</taxon>
        <taxon>Chromadorea</taxon>
        <taxon>Rhabditida</taxon>
        <taxon>Rhabditina</taxon>
        <taxon>Rhabditomorpha</taxon>
        <taxon>Strongyloidea</taxon>
        <taxon>Ancylostomatidae</taxon>
        <taxon>Bunostominae</taxon>
        <taxon>Necator</taxon>
    </lineage>
</organism>
<protein>
    <recommendedName>
        <fullName evidence="8">MSP domain-containing protein</fullName>
    </recommendedName>
</protein>
<keyword evidence="10" id="KW-1185">Reference proteome</keyword>
<dbReference type="SUPFAM" id="SSF49354">
    <property type="entry name" value="PapD-like"/>
    <property type="match status" value="1"/>
</dbReference>
<keyword evidence="6" id="KW-0238">DNA-binding</keyword>
<dbReference type="InterPro" id="IPR051774">
    <property type="entry name" value="Sperm-specific_class_P"/>
</dbReference>
<proteinExistence type="inferred from homology"/>
<name>A0ABR1BZH8_NECAM</name>
<feature type="domain" description="MSP" evidence="8">
    <location>
        <begin position="745"/>
        <end position="851"/>
    </location>
</feature>
<gene>
    <name evidence="9" type="primary">Necator_chrI.g3701</name>
    <name evidence="9" type="ORF">RB195_007572</name>
</gene>
<sequence length="851" mass="94185">METKGPPYIYTKLRDLPASGRVHVYGVVRSVNDIGFGPTIQLQDENTSVPVKISEKSSKYFDTLLPNDILRLHRAQIGTYHDESVLLVDVNNSGCHAVAWRGQSDTPHVVTSNKYTLTDADIDRIASLRKLIPTDDPSDVPSNPVHDVAANTSQQSHRTTETDKKQVIPKIRRITEDLSNATDIPRLGSRFFNWYAQVLGVYKAKGEPFTVFIRAWDGTKPRFPAWRNMFHADAMSIDVTYCEIPATLYHAIEAYTVDICCYGDWAKKAAKLQIRDVVHLCNVRNYTSQSNRSSAITVHEGGLQFGRALDVLDEENPKHFEISKQCADALSVNFGSSNATLGSDSTVNLTPIVPENVVAQSTPVLSGVDCMDVAPQPEVQNMHKSVEDDDFSREVSQNVVNMKPSDGQNADKPIGELASSATMSPSRGATGIPMKVITNSSIVVETPEAVIQSAVRKSPRKRVSVGRCEAPSSSKRSNDVVVINEDAGQPIEESESLDFCQPSTSKQPHPATLNYEENIEEPHVCNDMSERTSFADQKEVRNEEEGNFEGLTKKIIEAFSRSNFTRRLEKLRKPAVFPYSLTDEMEKMLELNVGDHVYFVNFAVASLETLKDADYLRNSLVFTAKCATCGNEVIVQRSSKARCPKCFVERKLLSDVILSYRITVPVEYKRRDGTPAPLLLEIAREVWAALPGSPAVFGIDHVMKLYLEKNLREFVTHINHMIRFVEAVVKARKLRVHRAKIHDVNKSNDPPAANLPAAGGTSTHNLVNGTQDRLIFKVKSTNNNEYRVNPVFGFIDPGAQTPLEVIRSAGPPKEDKLVVHYAPAPADATDAQASFGVVIPTGDVTIMLTAT</sequence>
<dbReference type="EMBL" id="JAVFWL010000001">
    <property type="protein sequence ID" value="KAK6731191.1"/>
    <property type="molecule type" value="Genomic_DNA"/>
</dbReference>
<dbReference type="Gene3D" id="2.40.50.140">
    <property type="entry name" value="Nucleic acid-binding proteins"/>
    <property type="match status" value="2"/>
</dbReference>
<reference evidence="9 10" key="1">
    <citation type="submission" date="2023-08" db="EMBL/GenBank/DDBJ databases">
        <title>A Necator americanus chromosomal reference genome.</title>
        <authorList>
            <person name="Ilik V."/>
            <person name="Petrzelkova K.J."/>
            <person name="Pardy F."/>
            <person name="Fuh T."/>
            <person name="Niatou-Singa F.S."/>
            <person name="Gouil Q."/>
            <person name="Baker L."/>
            <person name="Ritchie M.E."/>
            <person name="Jex A.R."/>
            <person name="Gazzola D."/>
            <person name="Li H."/>
            <person name="Toshio Fujiwara R."/>
            <person name="Zhan B."/>
            <person name="Aroian R.V."/>
            <person name="Pafco B."/>
            <person name="Schwarz E.M."/>
        </authorList>
    </citation>
    <scope>NUCLEOTIDE SEQUENCE [LARGE SCALE GENOMIC DNA]</scope>
    <source>
        <strain evidence="9 10">Aroian</strain>
        <tissue evidence="9">Whole animal</tissue>
    </source>
</reference>
<dbReference type="PROSITE" id="PS50202">
    <property type="entry name" value="MSP"/>
    <property type="match status" value="1"/>
</dbReference>
<dbReference type="InterPro" id="IPR012340">
    <property type="entry name" value="NA-bd_OB-fold"/>
</dbReference>
<dbReference type="InterPro" id="IPR000535">
    <property type="entry name" value="MSP_dom"/>
</dbReference>
<evidence type="ECO:0000256" key="7">
    <source>
        <dbReference type="ARBA" id="ARBA00023242"/>
    </source>
</evidence>
<dbReference type="InterPro" id="IPR032042">
    <property type="entry name" value="POT1PC"/>
</dbReference>
<dbReference type="InterPro" id="IPR013783">
    <property type="entry name" value="Ig-like_fold"/>
</dbReference>
<dbReference type="SUPFAM" id="SSF50249">
    <property type="entry name" value="Nucleic acid-binding proteins"/>
    <property type="match status" value="2"/>
</dbReference>
<dbReference type="PANTHER" id="PTHR22947">
    <property type="entry name" value="MAJOR SPERM PROTEIN"/>
    <property type="match status" value="1"/>
</dbReference>
<dbReference type="Pfam" id="PF16686">
    <property type="entry name" value="POT1PC"/>
    <property type="match status" value="1"/>
</dbReference>
<accession>A0ABR1BZH8</accession>
<evidence type="ECO:0000313" key="9">
    <source>
        <dbReference type="EMBL" id="KAK6731191.1"/>
    </source>
</evidence>
<evidence type="ECO:0000256" key="1">
    <source>
        <dbReference type="ARBA" id="ARBA00004123"/>
    </source>
</evidence>
<keyword evidence="7" id="KW-0539">Nucleus</keyword>
<comment type="caution">
    <text evidence="9">The sequence shown here is derived from an EMBL/GenBank/DDBJ whole genome shotgun (WGS) entry which is preliminary data.</text>
</comment>
<evidence type="ECO:0000313" key="10">
    <source>
        <dbReference type="Proteomes" id="UP001303046"/>
    </source>
</evidence>
<evidence type="ECO:0000256" key="4">
    <source>
        <dbReference type="ARBA" id="ARBA00022454"/>
    </source>
</evidence>
<dbReference type="Gene3D" id="2.60.40.10">
    <property type="entry name" value="Immunoglobulins"/>
    <property type="match status" value="1"/>
</dbReference>
<evidence type="ECO:0000256" key="5">
    <source>
        <dbReference type="ARBA" id="ARBA00022895"/>
    </source>
</evidence>
<dbReference type="Pfam" id="PF00635">
    <property type="entry name" value="Motile_Sperm"/>
    <property type="match status" value="1"/>
</dbReference>
<evidence type="ECO:0000259" key="8">
    <source>
        <dbReference type="PROSITE" id="PS50202"/>
    </source>
</evidence>
<evidence type="ECO:0000256" key="2">
    <source>
        <dbReference type="ARBA" id="ARBA00004574"/>
    </source>
</evidence>
<dbReference type="InterPro" id="IPR008962">
    <property type="entry name" value="PapD-like_sf"/>
</dbReference>
<evidence type="ECO:0000256" key="3">
    <source>
        <dbReference type="ARBA" id="ARBA00008442"/>
    </source>
</evidence>
<comment type="similarity">
    <text evidence="3">Belongs to the telombin family.</text>
</comment>
<evidence type="ECO:0000256" key="6">
    <source>
        <dbReference type="ARBA" id="ARBA00023125"/>
    </source>
</evidence>
<keyword evidence="4" id="KW-0158">Chromosome</keyword>
<comment type="subcellular location">
    <subcellularLocation>
        <location evidence="2">Chromosome</location>
        <location evidence="2">Telomere</location>
    </subcellularLocation>
    <subcellularLocation>
        <location evidence="1">Nucleus</location>
    </subcellularLocation>
</comment>